<evidence type="ECO:0000256" key="1">
    <source>
        <dbReference type="SAM" id="MobiDB-lite"/>
    </source>
</evidence>
<comment type="caution">
    <text evidence="3">The sequence shown here is derived from an EMBL/GenBank/DDBJ whole genome shotgun (WGS) entry which is preliminary data.</text>
</comment>
<keyword evidence="2" id="KW-0732">Signal</keyword>
<evidence type="ECO:0000256" key="2">
    <source>
        <dbReference type="SAM" id="SignalP"/>
    </source>
</evidence>
<sequence>MRFMQISFFLTALTLVASALPTIDDHHEMKRGSMRIGTTNQSNKPPGRPAKGKNTHNEHVSRSTTADLTCYDSIWISEKVLQEGIKKVRDMVTRDPETGQALKMTDQAVFPYLNAGKCASVVCEGGTSISWCNDNPHEFPLPSYDNIADGAQTILDGCGSMYGIRGTLDHSDHWRVIVGWDQKC</sequence>
<feature type="region of interest" description="Disordered" evidence="1">
    <location>
        <begin position="28"/>
        <end position="62"/>
    </location>
</feature>
<evidence type="ECO:0000313" key="4">
    <source>
        <dbReference type="Proteomes" id="UP001610446"/>
    </source>
</evidence>
<organism evidence="3 4">
    <name type="scientific">Aspergillus pseudoustus</name>
    <dbReference type="NCBI Taxonomy" id="1810923"/>
    <lineage>
        <taxon>Eukaryota</taxon>
        <taxon>Fungi</taxon>
        <taxon>Dikarya</taxon>
        <taxon>Ascomycota</taxon>
        <taxon>Pezizomycotina</taxon>
        <taxon>Eurotiomycetes</taxon>
        <taxon>Eurotiomycetidae</taxon>
        <taxon>Eurotiales</taxon>
        <taxon>Aspergillaceae</taxon>
        <taxon>Aspergillus</taxon>
        <taxon>Aspergillus subgen. Nidulantes</taxon>
    </lineage>
</organism>
<gene>
    <name evidence="3" type="ORF">BJY01DRAFT_248498</name>
</gene>
<feature type="chain" id="PRO_5046774447" evidence="2">
    <location>
        <begin position="20"/>
        <end position="184"/>
    </location>
</feature>
<name>A0ABR4JV86_9EURO</name>
<protein>
    <submittedName>
        <fullName evidence="3">Uncharacterized protein</fullName>
    </submittedName>
</protein>
<reference evidence="3 4" key="1">
    <citation type="submission" date="2024-07" db="EMBL/GenBank/DDBJ databases">
        <title>Section-level genome sequencing and comparative genomics of Aspergillus sections Usti and Cavernicolus.</title>
        <authorList>
            <consortium name="Lawrence Berkeley National Laboratory"/>
            <person name="Nybo J.L."/>
            <person name="Vesth T.C."/>
            <person name="Theobald S."/>
            <person name="Frisvad J.C."/>
            <person name="Larsen T.O."/>
            <person name="Kjaerboelling I."/>
            <person name="Rothschild-Mancinelli K."/>
            <person name="Lyhne E.K."/>
            <person name="Kogle M.E."/>
            <person name="Barry K."/>
            <person name="Clum A."/>
            <person name="Na H."/>
            <person name="Ledsgaard L."/>
            <person name="Lin J."/>
            <person name="Lipzen A."/>
            <person name="Kuo A."/>
            <person name="Riley R."/>
            <person name="Mondo S."/>
            <person name="Labutti K."/>
            <person name="Haridas S."/>
            <person name="Pangalinan J."/>
            <person name="Salamov A.A."/>
            <person name="Simmons B.A."/>
            <person name="Magnuson J.K."/>
            <person name="Chen J."/>
            <person name="Drula E."/>
            <person name="Henrissat B."/>
            <person name="Wiebenga A."/>
            <person name="Lubbers R.J."/>
            <person name="Gomes A.C."/>
            <person name="Makela M.R."/>
            <person name="Stajich J."/>
            <person name="Grigoriev I.V."/>
            <person name="Mortensen U.H."/>
            <person name="De Vries R.P."/>
            <person name="Baker S.E."/>
            <person name="Andersen M.R."/>
        </authorList>
    </citation>
    <scope>NUCLEOTIDE SEQUENCE [LARGE SCALE GENOMIC DNA]</scope>
    <source>
        <strain evidence="3 4">CBS 123904</strain>
    </source>
</reference>
<dbReference type="EMBL" id="JBFXLU010000087">
    <property type="protein sequence ID" value="KAL2843722.1"/>
    <property type="molecule type" value="Genomic_DNA"/>
</dbReference>
<feature type="signal peptide" evidence="2">
    <location>
        <begin position="1"/>
        <end position="19"/>
    </location>
</feature>
<accession>A0ABR4JV86</accession>
<dbReference type="Proteomes" id="UP001610446">
    <property type="component" value="Unassembled WGS sequence"/>
</dbReference>
<keyword evidence="4" id="KW-1185">Reference proteome</keyword>
<evidence type="ECO:0000313" key="3">
    <source>
        <dbReference type="EMBL" id="KAL2843722.1"/>
    </source>
</evidence>
<dbReference type="PANTHER" id="PTHR35605">
    <property type="entry name" value="ECP2 EFFECTOR PROTEIN DOMAIN-CONTAINING PROTEIN-RELATED"/>
    <property type="match status" value="1"/>
</dbReference>
<proteinExistence type="predicted"/>
<dbReference type="PANTHER" id="PTHR35605:SF1">
    <property type="entry name" value="ECP2 EFFECTOR PROTEIN DOMAIN-CONTAINING PROTEIN-RELATED"/>
    <property type="match status" value="1"/>
</dbReference>